<protein>
    <submittedName>
        <fullName evidence="2">Uncharacterized protein</fullName>
    </submittedName>
</protein>
<dbReference type="Proteomes" id="UP000294558">
    <property type="component" value="Unassembled WGS sequence"/>
</dbReference>
<evidence type="ECO:0000313" key="3">
    <source>
        <dbReference type="Proteomes" id="UP000294558"/>
    </source>
</evidence>
<comment type="caution">
    <text evidence="2">The sequence shown here is derived from an EMBL/GenBank/DDBJ whole genome shotgun (WGS) entry which is preliminary data.</text>
</comment>
<evidence type="ECO:0000313" key="2">
    <source>
        <dbReference type="EMBL" id="TDT15965.1"/>
    </source>
</evidence>
<keyword evidence="1" id="KW-0812">Transmembrane</keyword>
<reference evidence="2 3" key="1">
    <citation type="submission" date="2019-03" db="EMBL/GenBank/DDBJ databases">
        <title>Sequencing the genomes of 1000 actinobacteria strains.</title>
        <authorList>
            <person name="Klenk H.-P."/>
        </authorList>
    </citation>
    <scope>NUCLEOTIDE SEQUENCE [LARGE SCALE GENOMIC DNA]</scope>
    <source>
        <strain evidence="2 3">DSM 18936</strain>
    </source>
</reference>
<feature type="transmembrane region" description="Helical" evidence="1">
    <location>
        <begin position="110"/>
        <end position="134"/>
    </location>
</feature>
<organism evidence="2 3">
    <name type="scientific">Ilumatobacter fluminis</name>
    <dbReference type="NCBI Taxonomy" id="467091"/>
    <lineage>
        <taxon>Bacteria</taxon>
        <taxon>Bacillati</taxon>
        <taxon>Actinomycetota</taxon>
        <taxon>Acidimicrobiia</taxon>
        <taxon>Acidimicrobiales</taxon>
        <taxon>Ilumatobacteraceae</taxon>
        <taxon>Ilumatobacter</taxon>
    </lineage>
</organism>
<keyword evidence="1" id="KW-0472">Membrane</keyword>
<evidence type="ECO:0000256" key="1">
    <source>
        <dbReference type="SAM" id="Phobius"/>
    </source>
</evidence>
<feature type="transmembrane region" description="Helical" evidence="1">
    <location>
        <begin position="73"/>
        <end position="90"/>
    </location>
</feature>
<keyword evidence="3" id="KW-1185">Reference proteome</keyword>
<sequence>MTTFPSTVTDTTVPTTAAPGAAADGSQGLIGSVGDVIRGTIDNLGENGYQTGVAIVVTTVAVVAMLNIKAPKWIIAPVAVGAFWAGWLGWNTMTGQNNPLFPGDIDATKLWDVALAGDSGFLIVVIVACVAALFIWRTSMALASRIMLMLGAVLGASFVYNLFEAVRVA</sequence>
<gene>
    <name evidence="2" type="ORF">BDK89_1547</name>
</gene>
<proteinExistence type="predicted"/>
<feature type="transmembrane region" description="Helical" evidence="1">
    <location>
        <begin position="146"/>
        <end position="163"/>
    </location>
</feature>
<accession>A0A4R7HY08</accession>
<dbReference type="AlphaFoldDB" id="A0A4R7HY08"/>
<keyword evidence="1" id="KW-1133">Transmembrane helix</keyword>
<feature type="transmembrane region" description="Helical" evidence="1">
    <location>
        <begin position="48"/>
        <end position="66"/>
    </location>
</feature>
<dbReference type="EMBL" id="SOAU01000001">
    <property type="protein sequence ID" value="TDT15965.1"/>
    <property type="molecule type" value="Genomic_DNA"/>
</dbReference>
<name>A0A4R7HY08_9ACTN</name>